<evidence type="ECO:0000313" key="2">
    <source>
        <dbReference type="Proteomes" id="UP000375525"/>
    </source>
</evidence>
<reference evidence="1 2" key="1">
    <citation type="submission" date="2019-09" db="EMBL/GenBank/DDBJ databases">
        <authorList>
            <person name="Chandra G."/>
            <person name="Truman W A."/>
        </authorList>
    </citation>
    <scope>NUCLEOTIDE SEQUENCE [LARGE SCALE GENOMIC DNA]</scope>
    <source>
        <strain evidence="1">PS880</strain>
    </source>
</reference>
<proteinExistence type="predicted"/>
<dbReference type="Proteomes" id="UP000375525">
    <property type="component" value="Unassembled WGS sequence"/>
</dbReference>
<dbReference type="AlphaFoldDB" id="A0A5E7P8R5"/>
<sequence>MFAGPVKAPINALNTRVNTTISGEQGNPDVAPLRNGGWLVTWARGEKITSDWDVYQQRYAASGGKVGGETQVNTTTAGDQVHPAATMLVDGGWLVTWESDGQDGSESGVYQQRYAASGVKVDVEKRVNTTTSGSQYHPAITALADGGWVITWHSRPQDGSRYGVYQQRYAVSGADIGIETQVNTTTALDQVMPAVVALADGGWVVTWMSMEQDGSVGGIYEQRYAASGADVGIETQVNTTTADDQNNPAITSLADNGWVVTWDSIGQDGSGFGVYQQRYVASGAKVGVETQVNTTTAGDQYYPAITVLADNGWLVTWESNGQDGRGFGVFEQRYAASGVKVGIETQVTTTNVYEGTTAVAALADGGWVVTWHSGSDIYQQRYDAVGNPVGG</sequence>
<dbReference type="EMBL" id="CABVIH010000029">
    <property type="protein sequence ID" value="VVP43813.1"/>
    <property type="molecule type" value="Genomic_DNA"/>
</dbReference>
<organism evidence="1 2">
    <name type="scientific">Pseudomonas fluorescens</name>
    <dbReference type="NCBI Taxonomy" id="294"/>
    <lineage>
        <taxon>Bacteria</taxon>
        <taxon>Pseudomonadati</taxon>
        <taxon>Pseudomonadota</taxon>
        <taxon>Gammaproteobacteria</taxon>
        <taxon>Pseudomonadales</taxon>
        <taxon>Pseudomonadaceae</taxon>
        <taxon>Pseudomonas</taxon>
    </lineage>
</organism>
<accession>A0A5E7P8R5</accession>
<gene>
    <name evidence="1" type="ORF">PS880_04987</name>
</gene>
<name>A0A5E7P8R5_PSEFL</name>
<protein>
    <submittedName>
        <fullName evidence="1">Uncharacterized protein</fullName>
    </submittedName>
</protein>
<evidence type="ECO:0000313" key="1">
    <source>
        <dbReference type="EMBL" id="VVP43813.1"/>
    </source>
</evidence>